<sequence>MQTAKISTDGTHQIVILPEDFPNLGSEVYIKKVGQAIVLISKDNPWQSLFDSLDQFSEDFMSDRE</sequence>
<organism evidence="1 2">
    <name type="scientific">Pannus brasiliensis CCIBt3594</name>
    <dbReference type="NCBI Taxonomy" id="1427578"/>
    <lineage>
        <taxon>Bacteria</taxon>
        <taxon>Bacillati</taxon>
        <taxon>Cyanobacteriota</taxon>
        <taxon>Cyanophyceae</taxon>
        <taxon>Oscillatoriophycideae</taxon>
        <taxon>Chroococcales</taxon>
        <taxon>Microcystaceae</taxon>
        <taxon>Pannus</taxon>
    </lineage>
</organism>
<protein>
    <submittedName>
        <fullName evidence="1">AbrB/MazE/SpoVT family DNA-binding domain-containing protein</fullName>
    </submittedName>
</protein>
<dbReference type="InterPro" id="IPR037914">
    <property type="entry name" value="SpoVT-AbrB_sf"/>
</dbReference>
<keyword evidence="1" id="KW-0238">DNA-binding</keyword>
<proteinExistence type="predicted"/>
<dbReference type="PANTHER" id="PTHR37550:SF3">
    <property type="entry name" value="ANTITOXIN VAPB1"/>
    <property type="match status" value="1"/>
</dbReference>
<name>A0AAW9QUJ3_9CHRO</name>
<dbReference type="PANTHER" id="PTHR37550">
    <property type="entry name" value="ANTITOXIN VAPB1"/>
    <property type="match status" value="1"/>
</dbReference>
<keyword evidence="2" id="KW-1185">Reference proteome</keyword>
<accession>A0AAW9QUJ3</accession>
<dbReference type="SUPFAM" id="SSF89447">
    <property type="entry name" value="AbrB/MazE/MraZ-like"/>
    <property type="match status" value="1"/>
</dbReference>
<evidence type="ECO:0000313" key="1">
    <source>
        <dbReference type="EMBL" id="MEG3437048.1"/>
    </source>
</evidence>
<dbReference type="RefSeq" id="WP_332864532.1">
    <property type="nucleotide sequence ID" value="NZ_JBAFSM010000012.1"/>
</dbReference>
<dbReference type="EMBL" id="JBAFSM010000012">
    <property type="protein sequence ID" value="MEG3437048.1"/>
    <property type="molecule type" value="Genomic_DNA"/>
</dbReference>
<evidence type="ECO:0000313" key="2">
    <source>
        <dbReference type="Proteomes" id="UP001328733"/>
    </source>
</evidence>
<dbReference type="AlphaFoldDB" id="A0AAW9QUJ3"/>
<comment type="caution">
    <text evidence="1">The sequence shown here is derived from an EMBL/GenBank/DDBJ whole genome shotgun (WGS) entry which is preliminary data.</text>
</comment>
<dbReference type="InterPro" id="IPR051734">
    <property type="entry name" value="VapB_TA_antitoxins"/>
</dbReference>
<reference evidence="1 2" key="1">
    <citation type="submission" date="2024-01" db="EMBL/GenBank/DDBJ databases">
        <title>Genomic insights into the taxonomy and metabolism of the cyanobacterium Pannus brasiliensis CCIBt3594.</title>
        <authorList>
            <person name="Machado M."/>
            <person name="Botero N.B."/>
            <person name="Andreote A.P.D."/>
            <person name="Feitosa A.M.T."/>
            <person name="Popin R."/>
            <person name="Sivonen K."/>
            <person name="Fiore M.F."/>
        </authorList>
    </citation>
    <scope>NUCLEOTIDE SEQUENCE [LARGE SCALE GENOMIC DNA]</scope>
    <source>
        <strain evidence="1 2">CCIBt3594</strain>
    </source>
</reference>
<dbReference type="Proteomes" id="UP001328733">
    <property type="component" value="Unassembled WGS sequence"/>
</dbReference>
<dbReference type="GO" id="GO:0003677">
    <property type="term" value="F:DNA binding"/>
    <property type="evidence" value="ECO:0007669"/>
    <property type="project" value="UniProtKB-KW"/>
</dbReference>
<gene>
    <name evidence="1" type="ORF">V0288_07950</name>
</gene>